<feature type="chain" id="PRO_5003942703" description="Secretion system C-terminal sorting domain-containing protein" evidence="1">
    <location>
        <begin position="29"/>
        <end position="557"/>
    </location>
</feature>
<keyword evidence="1" id="KW-0732">Signal</keyword>
<dbReference type="Proteomes" id="UP000010796">
    <property type="component" value="Chromosome"/>
</dbReference>
<dbReference type="InterPro" id="IPR012332">
    <property type="entry name" value="Autotransporter_pectin_lyase_C"/>
</dbReference>
<evidence type="ECO:0000313" key="2">
    <source>
        <dbReference type="EMBL" id="AGA77085.1"/>
    </source>
</evidence>
<keyword evidence="3" id="KW-1185">Reference proteome</keyword>
<name>L0FWS6_ECHVK</name>
<gene>
    <name evidence="2" type="ordered locus">Echvi_0810</name>
</gene>
<dbReference type="SUPFAM" id="SSF51126">
    <property type="entry name" value="Pectin lyase-like"/>
    <property type="match status" value="1"/>
</dbReference>
<dbReference type="KEGG" id="evi:Echvi_0810"/>
<dbReference type="STRING" id="926556.Echvi_0810"/>
<dbReference type="InterPro" id="IPR011050">
    <property type="entry name" value="Pectin_lyase_fold/virulence"/>
</dbReference>
<evidence type="ECO:0008006" key="4">
    <source>
        <dbReference type="Google" id="ProtNLM"/>
    </source>
</evidence>
<reference evidence="3" key="1">
    <citation type="submission" date="2012-02" db="EMBL/GenBank/DDBJ databases">
        <title>The complete genome of Echinicola vietnamensis DSM 17526.</title>
        <authorList>
            <person name="Lucas S."/>
            <person name="Copeland A."/>
            <person name="Lapidus A."/>
            <person name="Glavina del Rio T."/>
            <person name="Dalin E."/>
            <person name="Tice H."/>
            <person name="Bruce D."/>
            <person name="Goodwin L."/>
            <person name="Pitluck S."/>
            <person name="Peters L."/>
            <person name="Ovchinnikova G."/>
            <person name="Teshima H."/>
            <person name="Kyrpides N."/>
            <person name="Mavromatis K."/>
            <person name="Ivanova N."/>
            <person name="Brettin T."/>
            <person name="Detter J.C."/>
            <person name="Han C."/>
            <person name="Larimer F."/>
            <person name="Land M."/>
            <person name="Hauser L."/>
            <person name="Markowitz V."/>
            <person name="Cheng J.-F."/>
            <person name="Hugenholtz P."/>
            <person name="Woyke T."/>
            <person name="Wu D."/>
            <person name="Brambilla E."/>
            <person name="Klenk H.-P."/>
            <person name="Eisen J.A."/>
        </authorList>
    </citation>
    <scope>NUCLEOTIDE SEQUENCE [LARGE SCALE GENOMIC DNA]</scope>
    <source>
        <strain evidence="3">DSM 17526 / LMG 23754 / KMM 6221</strain>
    </source>
</reference>
<dbReference type="RefSeq" id="WP_015264650.1">
    <property type="nucleotide sequence ID" value="NC_019904.1"/>
</dbReference>
<dbReference type="Gene3D" id="2.160.20.20">
    <property type="match status" value="1"/>
</dbReference>
<dbReference type="OrthoDB" id="1443240at2"/>
<dbReference type="EMBL" id="CP003346">
    <property type="protein sequence ID" value="AGA77085.1"/>
    <property type="molecule type" value="Genomic_DNA"/>
</dbReference>
<proteinExistence type="predicted"/>
<protein>
    <recommendedName>
        <fullName evidence="4">Secretion system C-terminal sorting domain-containing protein</fullName>
    </recommendedName>
</protein>
<accession>L0FWS6</accession>
<organism evidence="2 3">
    <name type="scientific">Echinicola vietnamensis (strain DSM 17526 / LMG 23754 / KMM 6221)</name>
    <dbReference type="NCBI Taxonomy" id="926556"/>
    <lineage>
        <taxon>Bacteria</taxon>
        <taxon>Pseudomonadati</taxon>
        <taxon>Bacteroidota</taxon>
        <taxon>Cytophagia</taxon>
        <taxon>Cytophagales</taxon>
        <taxon>Cyclobacteriaceae</taxon>
        <taxon>Echinicola</taxon>
    </lineage>
</organism>
<sequence>MKCFSFNVKDTFILFLVTGLFISISGHAQNFTTNADGNWSNEGNWDRTNPNGCGTLANYPRTSTYDPQCQVDVTIEHHINFDVNTTFGGGYFKSLTVSGPNGLVTFPGNLTFDQSGSSLPEPNNVVINVTNGGMIDVSNGSLLMNRGGVLNITGNSTVIVRDLVLQGNNAEINVEEGSELIVLNKVTVNSGTDLNIRGNLITEKLDFASGGNVSAFENGNIQVTDNLKLANGNLTLNENSNIQVGGNISMSGGSQFNINENSSVNLEGDFNLENGNLNLSGYGDVSVAGNFKFQNGGGGVLNMQDNSYIHTEGNLQINWHTANLSDNAIFTADGNTVGNSGNVQKGGNACFNTANEPSSSPCARVLPVIFDKIEGILKPTRTIEIYWSVYDENALDGYKIESSFNGIKNFTVAGEVSGAGWSDDLRSYTFEDDDLPLEAGRMYYRIKQIDLNGNTTYSKIIAIDIPAAKAAQNRWQIYPNPANGQQVSLAFNAYEKYPHEEVVITLYNSLNQARTFKADNLEMLNSRLREKLTYFSKGLLVMEIRWKDQQQHLKLML</sequence>
<feature type="signal peptide" evidence="1">
    <location>
        <begin position="1"/>
        <end position="28"/>
    </location>
</feature>
<dbReference type="HOGENOM" id="CLU_474674_0_0_10"/>
<evidence type="ECO:0000313" key="3">
    <source>
        <dbReference type="Proteomes" id="UP000010796"/>
    </source>
</evidence>
<dbReference type="AlphaFoldDB" id="L0FWS6"/>
<dbReference type="eggNOG" id="COG3210">
    <property type="taxonomic scope" value="Bacteria"/>
</dbReference>
<evidence type="ECO:0000256" key="1">
    <source>
        <dbReference type="SAM" id="SignalP"/>
    </source>
</evidence>